<evidence type="ECO:0000259" key="8">
    <source>
        <dbReference type="Pfam" id="PF01694"/>
    </source>
</evidence>
<accession>A0A3N1ZTX6</accession>
<feature type="transmembrane region" description="Helical" evidence="7">
    <location>
        <begin position="190"/>
        <end position="207"/>
    </location>
</feature>
<comment type="similarity">
    <text evidence="2">Belongs to the peptidase S54 family.</text>
</comment>
<name>A0A3N1ZTX6_9ACTN</name>
<keyword evidence="5 7" id="KW-1133">Transmembrane helix</keyword>
<dbReference type="Gene3D" id="1.20.1540.10">
    <property type="entry name" value="Rhomboid-like"/>
    <property type="match status" value="1"/>
</dbReference>
<dbReference type="InterPro" id="IPR022764">
    <property type="entry name" value="Peptidase_S54_rhomboid_dom"/>
</dbReference>
<keyword evidence="6 7" id="KW-0472">Membrane</keyword>
<evidence type="ECO:0000256" key="3">
    <source>
        <dbReference type="ARBA" id="ARBA00022692"/>
    </source>
</evidence>
<comment type="subcellular location">
    <subcellularLocation>
        <location evidence="1">Membrane</location>
        <topology evidence="1">Multi-pass membrane protein</topology>
    </subcellularLocation>
</comment>
<gene>
    <name evidence="9" type="ORF">EDD41_1511</name>
</gene>
<evidence type="ECO:0000256" key="7">
    <source>
        <dbReference type="SAM" id="Phobius"/>
    </source>
</evidence>
<keyword evidence="3 7" id="KW-0812">Transmembrane</keyword>
<evidence type="ECO:0000256" key="2">
    <source>
        <dbReference type="ARBA" id="ARBA00009045"/>
    </source>
</evidence>
<dbReference type="PANTHER" id="PTHR43731:SF14">
    <property type="entry name" value="PRESENILIN-ASSOCIATED RHOMBOID-LIKE PROTEIN, MITOCHONDRIAL"/>
    <property type="match status" value="1"/>
</dbReference>
<keyword evidence="4" id="KW-0378">Hydrolase</keyword>
<dbReference type="AlphaFoldDB" id="A0A3N1ZTX6"/>
<comment type="caution">
    <text evidence="9">The sequence shown here is derived from an EMBL/GenBank/DDBJ whole genome shotgun (WGS) entry which is preliminary data.</text>
</comment>
<dbReference type="PANTHER" id="PTHR43731">
    <property type="entry name" value="RHOMBOID PROTEASE"/>
    <property type="match status" value="1"/>
</dbReference>
<dbReference type="EMBL" id="RKHG01000001">
    <property type="protein sequence ID" value="ROR54313.1"/>
    <property type="molecule type" value="Genomic_DNA"/>
</dbReference>
<sequence>MAGPPSLVRVTEQWTEHHPPQVRRLRPQLAVVTWTIIAVCAAVWLGELMLPGFYEQVALSPAIGRHEPWRFLTSAFAHDRYSIMHIAFNMLALWSVGQWMEPALGRARYAALYLLSALGGGVGFVLLANPGSRGWVTGVVGASGAVFGLFGATLPMYKHIGASSRSMWGVLAINAAISFTLPNIAWQAHLGGFLTGLLVGQLMMVAVRETWRGKPNRTWPWLALVGLALILSLLAKYALTSA</sequence>
<evidence type="ECO:0000256" key="1">
    <source>
        <dbReference type="ARBA" id="ARBA00004141"/>
    </source>
</evidence>
<evidence type="ECO:0000313" key="10">
    <source>
        <dbReference type="Proteomes" id="UP000275749"/>
    </source>
</evidence>
<dbReference type="SUPFAM" id="SSF144091">
    <property type="entry name" value="Rhomboid-like"/>
    <property type="match status" value="1"/>
</dbReference>
<dbReference type="GO" id="GO:0004252">
    <property type="term" value="F:serine-type endopeptidase activity"/>
    <property type="evidence" value="ECO:0007669"/>
    <property type="project" value="InterPro"/>
</dbReference>
<feature type="transmembrane region" description="Helical" evidence="7">
    <location>
        <begin position="134"/>
        <end position="154"/>
    </location>
</feature>
<evidence type="ECO:0000256" key="6">
    <source>
        <dbReference type="ARBA" id="ARBA00023136"/>
    </source>
</evidence>
<dbReference type="Pfam" id="PF01694">
    <property type="entry name" value="Rhomboid"/>
    <property type="match status" value="1"/>
</dbReference>
<dbReference type="GO" id="GO:0016020">
    <property type="term" value="C:membrane"/>
    <property type="evidence" value="ECO:0007669"/>
    <property type="project" value="UniProtKB-SubCell"/>
</dbReference>
<keyword evidence="9" id="KW-0645">Protease</keyword>
<dbReference type="InterPro" id="IPR050925">
    <property type="entry name" value="Rhomboid_protease_S54"/>
</dbReference>
<organism evidence="9 10">
    <name type="scientific">Luteococcus japonicus</name>
    <dbReference type="NCBI Taxonomy" id="33984"/>
    <lineage>
        <taxon>Bacteria</taxon>
        <taxon>Bacillati</taxon>
        <taxon>Actinomycetota</taxon>
        <taxon>Actinomycetes</taxon>
        <taxon>Propionibacteriales</taxon>
        <taxon>Propionibacteriaceae</taxon>
        <taxon>Luteococcus</taxon>
    </lineage>
</organism>
<reference evidence="9 10" key="1">
    <citation type="submission" date="2018-11" db="EMBL/GenBank/DDBJ databases">
        <title>Sequencing the genomes of 1000 actinobacteria strains.</title>
        <authorList>
            <person name="Klenk H.-P."/>
        </authorList>
    </citation>
    <scope>NUCLEOTIDE SEQUENCE [LARGE SCALE GENOMIC DNA]</scope>
    <source>
        <strain evidence="9 10">DSM 10546</strain>
    </source>
</reference>
<proteinExistence type="inferred from homology"/>
<evidence type="ECO:0000256" key="4">
    <source>
        <dbReference type="ARBA" id="ARBA00022801"/>
    </source>
</evidence>
<feature type="transmembrane region" description="Helical" evidence="7">
    <location>
        <begin position="219"/>
        <end position="239"/>
    </location>
</feature>
<feature type="transmembrane region" description="Helical" evidence="7">
    <location>
        <begin position="109"/>
        <end position="128"/>
    </location>
</feature>
<dbReference type="Proteomes" id="UP000275749">
    <property type="component" value="Unassembled WGS sequence"/>
</dbReference>
<evidence type="ECO:0000256" key="5">
    <source>
        <dbReference type="ARBA" id="ARBA00022989"/>
    </source>
</evidence>
<feature type="domain" description="Peptidase S54 rhomboid" evidence="8">
    <location>
        <begin position="66"/>
        <end position="203"/>
    </location>
</feature>
<dbReference type="InterPro" id="IPR035952">
    <property type="entry name" value="Rhomboid-like_sf"/>
</dbReference>
<evidence type="ECO:0000313" key="9">
    <source>
        <dbReference type="EMBL" id="ROR54313.1"/>
    </source>
</evidence>
<feature type="transmembrane region" description="Helical" evidence="7">
    <location>
        <begin position="29"/>
        <end position="46"/>
    </location>
</feature>
<protein>
    <submittedName>
        <fullName evidence="9">Membrane associated rhomboid family serine protease</fullName>
    </submittedName>
</protein>
<dbReference type="GO" id="GO:0006508">
    <property type="term" value="P:proteolysis"/>
    <property type="evidence" value="ECO:0007669"/>
    <property type="project" value="UniProtKB-KW"/>
</dbReference>